<dbReference type="InterPro" id="IPR015797">
    <property type="entry name" value="NUDIX_hydrolase-like_dom_sf"/>
</dbReference>
<keyword evidence="2" id="KW-0378">Hydrolase</keyword>
<dbReference type="SUPFAM" id="SSF55811">
    <property type="entry name" value="Nudix"/>
    <property type="match status" value="1"/>
</dbReference>
<dbReference type="Pfam" id="PF00293">
    <property type="entry name" value="NUDIX"/>
    <property type="match status" value="1"/>
</dbReference>
<dbReference type="InterPro" id="IPR000086">
    <property type="entry name" value="NUDIX_hydrolase_dom"/>
</dbReference>
<dbReference type="PANTHER" id="PTHR43736">
    <property type="entry name" value="ADP-RIBOSE PYROPHOSPHATASE"/>
    <property type="match status" value="1"/>
</dbReference>
<proteinExistence type="predicted"/>
<dbReference type="Proteomes" id="UP001595846">
    <property type="component" value="Unassembled WGS sequence"/>
</dbReference>
<dbReference type="PROSITE" id="PS51462">
    <property type="entry name" value="NUDIX"/>
    <property type="match status" value="1"/>
</dbReference>
<evidence type="ECO:0000259" key="1">
    <source>
        <dbReference type="PROSITE" id="PS51462"/>
    </source>
</evidence>
<dbReference type="RefSeq" id="WP_256533217.1">
    <property type="nucleotide sequence ID" value="NZ_CP101824.1"/>
</dbReference>
<keyword evidence="3" id="KW-1185">Reference proteome</keyword>
<evidence type="ECO:0000313" key="3">
    <source>
        <dbReference type="Proteomes" id="UP001595846"/>
    </source>
</evidence>
<dbReference type="GO" id="GO:0016787">
    <property type="term" value="F:hydrolase activity"/>
    <property type="evidence" value="ECO:0007669"/>
    <property type="project" value="UniProtKB-KW"/>
</dbReference>
<organism evidence="2 3">
    <name type="scientific">Halovivax cerinus</name>
    <dbReference type="NCBI Taxonomy" id="1487865"/>
    <lineage>
        <taxon>Archaea</taxon>
        <taxon>Methanobacteriati</taxon>
        <taxon>Methanobacteriota</taxon>
        <taxon>Stenosarchaea group</taxon>
        <taxon>Halobacteria</taxon>
        <taxon>Halobacteriales</taxon>
        <taxon>Natrialbaceae</taxon>
        <taxon>Halovivax</taxon>
    </lineage>
</organism>
<accession>A0ABD5NSM6</accession>
<dbReference type="CDD" id="cd02883">
    <property type="entry name" value="NUDIX_Hydrolase"/>
    <property type="match status" value="1"/>
</dbReference>
<sequence>MLDAYGYVVNVDGAVVRDGEYLFIERGVEEAHAAETLAFPGGTLESPPGTDDPIADTVRRELREEVGIEVGRVSYVCSSVFEMDGGTPCLNVVTLCEYAGGEARPRDPDEVAAVHWLSIADLHARADAPPYLLEYVDRVEAARATP</sequence>
<protein>
    <submittedName>
        <fullName evidence="2">NUDIX hydrolase</fullName>
    </submittedName>
</protein>
<dbReference type="AlphaFoldDB" id="A0ABD5NSM6"/>
<dbReference type="EMBL" id="JBHSAQ010000013">
    <property type="protein sequence ID" value="MFC3959705.1"/>
    <property type="molecule type" value="Genomic_DNA"/>
</dbReference>
<feature type="domain" description="Nudix hydrolase" evidence="1">
    <location>
        <begin position="6"/>
        <end position="141"/>
    </location>
</feature>
<evidence type="ECO:0000313" key="2">
    <source>
        <dbReference type="EMBL" id="MFC3959705.1"/>
    </source>
</evidence>
<comment type="caution">
    <text evidence="2">The sequence shown here is derived from an EMBL/GenBank/DDBJ whole genome shotgun (WGS) entry which is preliminary data.</text>
</comment>
<dbReference type="GeneID" id="73902331"/>
<dbReference type="Gene3D" id="3.90.79.10">
    <property type="entry name" value="Nucleoside Triphosphate Pyrophosphohydrolase"/>
    <property type="match status" value="1"/>
</dbReference>
<reference evidence="2 3" key="1">
    <citation type="journal article" date="2019" name="Int. J. Syst. Evol. Microbiol.">
        <title>The Global Catalogue of Microorganisms (GCM) 10K type strain sequencing project: providing services to taxonomists for standard genome sequencing and annotation.</title>
        <authorList>
            <consortium name="The Broad Institute Genomics Platform"/>
            <consortium name="The Broad Institute Genome Sequencing Center for Infectious Disease"/>
            <person name="Wu L."/>
            <person name="Ma J."/>
        </authorList>
    </citation>
    <scope>NUCLEOTIDE SEQUENCE [LARGE SCALE GENOMIC DNA]</scope>
    <source>
        <strain evidence="2 3">IBRC-M 10256</strain>
    </source>
</reference>
<name>A0ABD5NSM6_9EURY</name>
<dbReference type="PANTHER" id="PTHR43736:SF1">
    <property type="entry name" value="DIHYDRONEOPTERIN TRIPHOSPHATE DIPHOSPHATASE"/>
    <property type="match status" value="1"/>
</dbReference>
<gene>
    <name evidence="2" type="ORF">ACFOUR_15190</name>
</gene>